<dbReference type="InterPro" id="IPR000219">
    <property type="entry name" value="DH_dom"/>
</dbReference>
<dbReference type="SUPFAM" id="SSF48065">
    <property type="entry name" value="DBL homology domain (DH-domain)"/>
    <property type="match status" value="1"/>
</dbReference>
<dbReference type="EMBL" id="JARGDH010000001">
    <property type="protein sequence ID" value="KAL0281562.1"/>
    <property type="molecule type" value="Genomic_DNA"/>
</dbReference>
<proteinExistence type="predicted"/>
<dbReference type="AlphaFoldDB" id="A0AAW2IGU0"/>
<protein>
    <recommendedName>
        <fullName evidence="5">FERM, RhoGEF and pleckstrin domain-containing protein 2</fullName>
    </recommendedName>
</protein>
<dbReference type="Pfam" id="PF00621">
    <property type="entry name" value="RhoGEF"/>
    <property type="match status" value="1"/>
</dbReference>
<dbReference type="Gene3D" id="1.20.900.10">
    <property type="entry name" value="Dbl homology (DH) domain"/>
    <property type="match status" value="1"/>
</dbReference>
<dbReference type="Gene3D" id="2.30.29.30">
    <property type="entry name" value="Pleckstrin-homology domain (PH domain)/Phosphotyrosine-binding domain (PTB)"/>
    <property type="match status" value="2"/>
</dbReference>
<evidence type="ECO:0000259" key="3">
    <source>
        <dbReference type="PROSITE" id="PS50010"/>
    </source>
</evidence>
<dbReference type="FunFam" id="2.30.29.30:FF:000046">
    <property type="entry name" value="FERM, RhoGEF and pleckstrin domain-containing protein 1"/>
    <property type="match status" value="1"/>
</dbReference>
<dbReference type="InterPro" id="IPR001849">
    <property type="entry name" value="PH_domain"/>
</dbReference>
<name>A0AAW2IGU0_9NEOP</name>
<dbReference type="FunFam" id="1.20.900.10:FF:000021">
    <property type="entry name" value="FERM, RhoGEF and pleckstrin domain-containing protein 1"/>
    <property type="match status" value="1"/>
</dbReference>
<feature type="domain" description="DH" evidence="3">
    <location>
        <begin position="59"/>
        <end position="251"/>
    </location>
</feature>
<dbReference type="PANTHER" id="PTHR45858">
    <property type="entry name" value="FERM DOMAIN CONTAINING PROTEIN"/>
    <property type="match status" value="1"/>
</dbReference>
<dbReference type="CDD" id="cd01220">
    <property type="entry name" value="PH1_FARP1-like"/>
    <property type="match status" value="1"/>
</dbReference>
<dbReference type="InterPro" id="IPR035899">
    <property type="entry name" value="DBL_dom_sf"/>
</dbReference>
<dbReference type="CDD" id="cd00160">
    <property type="entry name" value="RhoGEF"/>
    <property type="match status" value="1"/>
</dbReference>
<dbReference type="PANTHER" id="PTHR45858:SF5">
    <property type="entry name" value="MOESIN_EZRIN_RADIXIN HOMOLOG 1"/>
    <property type="match status" value="1"/>
</dbReference>
<comment type="caution">
    <text evidence="4">The sequence shown here is derived from an EMBL/GenBank/DDBJ whole genome shotgun (WGS) entry which is preliminary data.</text>
</comment>
<evidence type="ECO:0000256" key="1">
    <source>
        <dbReference type="SAM" id="MobiDB-lite"/>
    </source>
</evidence>
<feature type="domain" description="PH" evidence="2">
    <location>
        <begin position="280"/>
        <end position="377"/>
    </location>
</feature>
<accession>A0AAW2IGU0</accession>
<dbReference type="SUPFAM" id="SSF50729">
    <property type="entry name" value="PH domain-like"/>
    <property type="match status" value="2"/>
</dbReference>
<evidence type="ECO:0008006" key="5">
    <source>
        <dbReference type="Google" id="ProtNLM"/>
    </source>
</evidence>
<feature type="domain" description="PH" evidence="2">
    <location>
        <begin position="446"/>
        <end position="543"/>
    </location>
</feature>
<evidence type="ECO:0000259" key="2">
    <source>
        <dbReference type="PROSITE" id="PS50003"/>
    </source>
</evidence>
<evidence type="ECO:0000313" key="4">
    <source>
        <dbReference type="EMBL" id="KAL0281562.1"/>
    </source>
</evidence>
<dbReference type="SMART" id="SM00325">
    <property type="entry name" value="RhoGEF"/>
    <property type="match status" value="1"/>
</dbReference>
<dbReference type="PROSITE" id="PS50003">
    <property type="entry name" value="PH_DOMAIN"/>
    <property type="match status" value="2"/>
</dbReference>
<dbReference type="CDD" id="cd13235">
    <property type="entry name" value="PH2_FARP1-like"/>
    <property type="match status" value="1"/>
</dbReference>
<dbReference type="GO" id="GO:0005085">
    <property type="term" value="F:guanyl-nucleotide exchange factor activity"/>
    <property type="evidence" value="ECO:0007669"/>
    <property type="project" value="InterPro"/>
</dbReference>
<dbReference type="SMART" id="SM00233">
    <property type="entry name" value="PH"/>
    <property type="match status" value="2"/>
</dbReference>
<gene>
    <name evidence="4" type="ORF">PYX00_002510</name>
</gene>
<dbReference type="InterPro" id="IPR011993">
    <property type="entry name" value="PH-like_dom_sf"/>
</dbReference>
<dbReference type="InterPro" id="IPR051835">
    <property type="entry name" value="RAC1-GEF"/>
</dbReference>
<dbReference type="Pfam" id="PF00169">
    <property type="entry name" value="PH"/>
    <property type="match status" value="2"/>
</dbReference>
<feature type="region of interest" description="Disordered" evidence="1">
    <location>
        <begin position="1"/>
        <end position="22"/>
    </location>
</feature>
<sequence>MNDQNQKQSKLNTGDSLIGNNSLDTKLMKNYNNRSALEDSSTPGSGDTENKRKRFATDRGYFIAKELLSTERTYKKDLDVISVWFREEISKSEEEMPEDVLSCLFSLIEPLREAHFRFLTEVEQRLSTWEGRNNPQVKGESQGLGDIILNHFSILPSYMKYLDNHLLILERLDAAFRKNRKFEQLYRDFELQRVCYLPLSSFILKPLQRLMHYHNLLSRLIKYYGPDHADYKDCCLAQAKLTPIVENLPSSLKISENFLQLSELQRDMPSFEGLLQGGREFIRQGCLLKHSKKGFQQRMFFLFSDILVYTNRTTSPSLQFKVNGQMPLRGVMVEESEDRTGTNYSFIIYGGNRTLTVAAGSQEEKDKWLEDLYEAIQNARERNDGKMLQYLSLKSCSSSDEIMDKVGEDNNANREKNSQQRSNTTVHVCWHRNTSTSLKDHLKALESELSGFLLRKFKNSNGWQKLWVVFTNFCLFFYKTYLDDFPLASLPLLGYTVTVPSESDDIHKDFVFKLQFKNHVYFFRAESDYTFSRWMEVINSATQHSSRSRLYNRKDSIQ</sequence>
<organism evidence="4">
    <name type="scientific">Menopon gallinae</name>
    <name type="common">poultry shaft louse</name>
    <dbReference type="NCBI Taxonomy" id="328185"/>
    <lineage>
        <taxon>Eukaryota</taxon>
        <taxon>Metazoa</taxon>
        <taxon>Ecdysozoa</taxon>
        <taxon>Arthropoda</taxon>
        <taxon>Hexapoda</taxon>
        <taxon>Insecta</taxon>
        <taxon>Pterygota</taxon>
        <taxon>Neoptera</taxon>
        <taxon>Paraneoptera</taxon>
        <taxon>Psocodea</taxon>
        <taxon>Troctomorpha</taxon>
        <taxon>Phthiraptera</taxon>
        <taxon>Amblycera</taxon>
        <taxon>Menoponidae</taxon>
        <taxon>Menopon</taxon>
    </lineage>
</organism>
<reference evidence="4" key="1">
    <citation type="journal article" date="2024" name="Gigascience">
        <title>Chromosome-level genome of the poultry shaft louse Menopon gallinae provides insight into the host-switching and adaptive evolution of parasitic lice.</title>
        <authorList>
            <person name="Xu Y."/>
            <person name="Ma L."/>
            <person name="Liu S."/>
            <person name="Liang Y."/>
            <person name="Liu Q."/>
            <person name="He Z."/>
            <person name="Tian L."/>
            <person name="Duan Y."/>
            <person name="Cai W."/>
            <person name="Li H."/>
            <person name="Song F."/>
        </authorList>
    </citation>
    <scope>NUCLEOTIDE SEQUENCE</scope>
    <source>
        <strain evidence="4">Cailab_2023a</strain>
    </source>
</reference>
<dbReference type="PROSITE" id="PS50010">
    <property type="entry name" value="DH_2"/>
    <property type="match status" value="1"/>
</dbReference>